<dbReference type="PATRIC" id="fig|1276227.3.peg.283"/>
<dbReference type="STRING" id="1276227.SCHRY_v1c02840"/>
<feature type="transmembrane region" description="Helical" evidence="2">
    <location>
        <begin position="20"/>
        <end position="43"/>
    </location>
</feature>
<evidence type="ECO:0000313" key="4">
    <source>
        <dbReference type="Proteomes" id="UP000013964"/>
    </source>
</evidence>
<accession>R4UAC8</accession>
<dbReference type="Proteomes" id="UP000013964">
    <property type="component" value="Chromosome"/>
</dbReference>
<evidence type="ECO:0000256" key="2">
    <source>
        <dbReference type="SAM" id="Phobius"/>
    </source>
</evidence>
<keyword evidence="2" id="KW-0472">Membrane</keyword>
<proteinExistence type="predicted"/>
<keyword evidence="2" id="KW-1133">Transmembrane helix</keyword>
<dbReference type="AlphaFoldDB" id="R4UAC8"/>
<keyword evidence="4" id="KW-1185">Reference proteome</keyword>
<dbReference type="KEGG" id="scr:SCHRY_v1c02840"/>
<reference evidence="3 4" key="1">
    <citation type="journal article" date="2013" name="Genome Biol. Evol.">
        <title>Complete genomes of two dipteran-associated spiroplasmas provided insights into the origin, dynamics, and impacts of viral invasion in spiroplasma.</title>
        <authorList>
            <person name="Ku C."/>
            <person name="Lo W.S."/>
            <person name="Chen L.L."/>
            <person name="Kuo C.H."/>
        </authorList>
    </citation>
    <scope>NUCLEOTIDE SEQUENCE [LARGE SCALE GENOMIC DNA]</scope>
    <source>
        <strain evidence="3 4">DF-1</strain>
    </source>
</reference>
<evidence type="ECO:0000313" key="3">
    <source>
        <dbReference type="EMBL" id="AGM24869.1"/>
    </source>
</evidence>
<name>R4UAC8_9MOLU</name>
<gene>
    <name evidence="3" type="ORF">SCHRY_v1c02840</name>
</gene>
<protein>
    <submittedName>
        <fullName evidence="3">Uncharacterized protein</fullName>
    </submittedName>
</protein>
<evidence type="ECO:0000256" key="1">
    <source>
        <dbReference type="SAM" id="MobiDB-lite"/>
    </source>
</evidence>
<keyword evidence="2" id="KW-0812">Transmembrane</keyword>
<dbReference type="OrthoDB" id="386997at2"/>
<feature type="region of interest" description="Disordered" evidence="1">
    <location>
        <begin position="646"/>
        <end position="674"/>
    </location>
</feature>
<dbReference type="EMBL" id="CP005077">
    <property type="protein sequence ID" value="AGM24869.1"/>
    <property type="molecule type" value="Genomic_DNA"/>
</dbReference>
<dbReference type="RefSeq" id="WP_016338695.1">
    <property type="nucleotide sequence ID" value="NC_021280.1"/>
</dbReference>
<sequence length="896" mass="100254">MTSQQQPKPLTNHSRRKTNLKIMISLATIIILGAIGGIIYAIVVESSFYDKDPWANAIPLDNKIANEINKHLSKPLLNANGTVNPDNLKSYLHFTVPEKSSLTSYSNKLDSDLIRNLFAEEEWILNNYSAVNEMLNGTGAELSGTQVIYKNQKYKLELKPKILAYPYDNGDDKYGEVSFHPLDLTAGLFSYQVRFALELVGKDQGGNYLDFYKTYDFSYNSRLGAGGNPLTVPQLLFLINNQEVKNFISSGAISLQTNNNELLDKTLQQYYSIRDNNAPNKIIFNEEIKNKNNEAFAKIGANPNASDQNLNIKYDSRHFTTLDAFGASLFNNHSPGYSTINAVYQALGIGMPRFSNVGNYDLYDKTTNWNFLTNQMINARVNSYQGYIKELGINSDNIADNINYQQGAAGYQQYMWGTEHQIFRNQVEIKFLNINAGGNNNIVRPVTTIYYDQQSYADRSINFADYNLGADLIPAMQKITYQDRVEDVNTKLNQQQAIIQNNVKNFIVRKLNNNHIIANNIIQSVKVGWSSNETVIGGTTTSWKPIVNGTERGNSSVYYQDKVFAFPEISVKVTFTKPTQANITNKFKVNNWLVKDPIGTAKNNLQVFQNDLNLTRQYTTLDSINSLKNNYSSLFLEKAQQWINNNSQGHNNEKPLQQGKDFTTGLVDKTTGRTNGNNLKVGQYQGQITALNSSLSFQGTVTSNPVVVAQAPISAISLSSLSLTTRDKEQEIYNRIKNEILTKAHNAGLALNQNDFTIEGITTNNLNLTAGTHQITIRASGGDNLVTGLASFNLNVQSIDLDALAGNRITPSNQTINSSLAGVINVAKSQLLSVLNENNFGSIDNQNFDIYVTDANGQRLFRETFETAGQYWLRIEIIHEGSKWFRGYIKKGFIVN</sequence>
<organism evidence="3 4">
    <name type="scientific">Spiroplasma chrysopicola DF-1</name>
    <dbReference type="NCBI Taxonomy" id="1276227"/>
    <lineage>
        <taxon>Bacteria</taxon>
        <taxon>Bacillati</taxon>
        <taxon>Mycoplasmatota</taxon>
        <taxon>Mollicutes</taxon>
        <taxon>Entomoplasmatales</taxon>
        <taxon>Spiroplasmataceae</taxon>
        <taxon>Spiroplasma</taxon>
    </lineage>
</organism>
<dbReference type="HOGENOM" id="CLU_322854_0_0_14"/>